<comment type="caution">
    <text evidence="2">The sequence shown here is derived from an EMBL/GenBank/DDBJ whole genome shotgun (WGS) entry which is preliminary data.</text>
</comment>
<evidence type="ECO:0000256" key="1">
    <source>
        <dbReference type="SAM" id="Coils"/>
    </source>
</evidence>
<proteinExistence type="predicted"/>
<gene>
    <name evidence="2" type="ORF">Glove_365g28</name>
</gene>
<feature type="coiled-coil region" evidence="1">
    <location>
        <begin position="41"/>
        <end position="94"/>
    </location>
</feature>
<dbReference type="EMBL" id="PQFF01000331">
    <property type="protein sequence ID" value="RHZ59142.1"/>
    <property type="molecule type" value="Genomic_DNA"/>
</dbReference>
<evidence type="ECO:0000313" key="2">
    <source>
        <dbReference type="EMBL" id="RHZ59142.1"/>
    </source>
</evidence>
<keyword evidence="1" id="KW-0175">Coiled coil</keyword>
<protein>
    <submittedName>
        <fullName evidence="2">Uncharacterized protein</fullName>
    </submittedName>
</protein>
<name>A0A397H7V8_9GLOM</name>
<organism evidence="2 3">
    <name type="scientific">Diversispora epigaea</name>
    <dbReference type="NCBI Taxonomy" id="1348612"/>
    <lineage>
        <taxon>Eukaryota</taxon>
        <taxon>Fungi</taxon>
        <taxon>Fungi incertae sedis</taxon>
        <taxon>Mucoromycota</taxon>
        <taxon>Glomeromycotina</taxon>
        <taxon>Glomeromycetes</taxon>
        <taxon>Diversisporales</taxon>
        <taxon>Diversisporaceae</taxon>
        <taxon>Diversispora</taxon>
    </lineage>
</organism>
<reference evidence="2 3" key="1">
    <citation type="submission" date="2018-08" db="EMBL/GenBank/DDBJ databases">
        <title>Genome and evolution of the arbuscular mycorrhizal fungus Diversispora epigaea (formerly Glomus versiforme) and its bacterial endosymbionts.</title>
        <authorList>
            <person name="Sun X."/>
            <person name="Fei Z."/>
            <person name="Harrison M."/>
        </authorList>
    </citation>
    <scope>NUCLEOTIDE SEQUENCE [LARGE SCALE GENOMIC DNA]</scope>
    <source>
        <strain evidence="2 3">IT104</strain>
    </source>
</reference>
<evidence type="ECO:0000313" key="3">
    <source>
        <dbReference type="Proteomes" id="UP000266861"/>
    </source>
</evidence>
<sequence>MEKIPRRNGRRTANNNITKAKIPKNKTTKNNYHRLAIIQTINRLNRTIRKTKREINNKIDNNNKNNSKKIEKIKENINKNIKIIREKLNGKKMEKIEEIKKTEIIEEWIKNAKEIGKI</sequence>
<accession>A0A397H7V8</accession>
<dbReference type="AlphaFoldDB" id="A0A397H7V8"/>
<keyword evidence="3" id="KW-1185">Reference proteome</keyword>
<dbReference type="Proteomes" id="UP000266861">
    <property type="component" value="Unassembled WGS sequence"/>
</dbReference>